<accession>A0A9N9N9K4</accession>
<name>A0A9N9N9K4_9GLOM</name>
<proteinExistence type="predicted"/>
<reference evidence="1" key="1">
    <citation type="submission" date="2021-06" db="EMBL/GenBank/DDBJ databases">
        <authorList>
            <person name="Kallberg Y."/>
            <person name="Tangrot J."/>
            <person name="Rosling A."/>
        </authorList>
    </citation>
    <scope>NUCLEOTIDE SEQUENCE</scope>
    <source>
        <strain evidence="1">MA453B</strain>
    </source>
</reference>
<sequence length="43" mass="5016">MEISYNKLVVLTTDYDRKVQENNQDCACKRSLSECKDTDNTDK</sequence>
<dbReference type="EMBL" id="CAJVPY010010039">
    <property type="protein sequence ID" value="CAG8714828.1"/>
    <property type="molecule type" value="Genomic_DNA"/>
</dbReference>
<dbReference type="AlphaFoldDB" id="A0A9N9N9K4"/>
<organism evidence="1 2">
    <name type="scientific">Dentiscutata erythropus</name>
    <dbReference type="NCBI Taxonomy" id="1348616"/>
    <lineage>
        <taxon>Eukaryota</taxon>
        <taxon>Fungi</taxon>
        <taxon>Fungi incertae sedis</taxon>
        <taxon>Mucoromycota</taxon>
        <taxon>Glomeromycotina</taxon>
        <taxon>Glomeromycetes</taxon>
        <taxon>Diversisporales</taxon>
        <taxon>Gigasporaceae</taxon>
        <taxon>Dentiscutata</taxon>
    </lineage>
</organism>
<gene>
    <name evidence="1" type="ORF">DERYTH_LOCUS13859</name>
</gene>
<feature type="non-terminal residue" evidence="1">
    <location>
        <position position="43"/>
    </location>
</feature>
<comment type="caution">
    <text evidence="1">The sequence shown here is derived from an EMBL/GenBank/DDBJ whole genome shotgun (WGS) entry which is preliminary data.</text>
</comment>
<protein>
    <submittedName>
        <fullName evidence="1">16170_t:CDS:1</fullName>
    </submittedName>
</protein>
<dbReference type="Proteomes" id="UP000789405">
    <property type="component" value="Unassembled WGS sequence"/>
</dbReference>
<evidence type="ECO:0000313" key="1">
    <source>
        <dbReference type="EMBL" id="CAG8714828.1"/>
    </source>
</evidence>
<evidence type="ECO:0000313" key="2">
    <source>
        <dbReference type="Proteomes" id="UP000789405"/>
    </source>
</evidence>
<keyword evidence="2" id="KW-1185">Reference proteome</keyword>